<dbReference type="Proteomes" id="UP000593758">
    <property type="component" value="Chromosome"/>
</dbReference>
<dbReference type="EMBL" id="CP063169">
    <property type="protein sequence ID" value="QOR70185.1"/>
    <property type="molecule type" value="Genomic_DNA"/>
</dbReference>
<evidence type="ECO:0000256" key="1">
    <source>
        <dbReference type="SAM" id="Phobius"/>
    </source>
</evidence>
<feature type="transmembrane region" description="Helical" evidence="1">
    <location>
        <begin position="96"/>
        <end position="117"/>
    </location>
</feature>
<evidence type="ECO:0000313" key="2">
    <source>
        <dbReference type="EMBL" id="QOR70185.1"/>
    </source>
</evidence>
<dbReference type="RefSeq" id="WP_193496874.1">
    <property type="nucleotide sequence ID" value="NZ_CP063169.1"/>
</dbReference>
<accession>A0A7M1SRR6</accession>
<gene>
    <name evidence="2" type="ORF">IM660_16455</name>
</gene>
<sequence length="157" mass="17593">MATARLSSAPPAVRLRHVLNWINVSTPLGLAVARAGGARRRPGPMLLTLAEGYRWPFPTGGAFTVGDVVITRSTIRRLRQRHPRVLRHEEIHSRQWAYCLGLPFLPLYGLAMTWSWVRTGDRAARCFFERQAGLADGGYRDVPPRSWGSQAPRAVRP</sequence>
<evidence type="ECO:0000313" key="3">
    <source>
        <dbReference type="Proteomes" id="UP000593758"/>
    </source>
</evidence>
<dbReference type="KEGG" id="halt:IM660_16455"/>
<organism evidence="2 3">
    <name type="scientific">Ruania alkalisoli</name>
    <dbReference type="NCBI Taxonomy" id="2779775"/>
    <lineage>
        <taxon>Bacteria</taxon>
        <taxon>Bacillati</taxon>
        <taxon>Actinomycetota</taxon>
        <taxon>Actinomycetes</taxon>
        <taxon>Micrococcales</taxon>
        <taxon>Ruaniaceae</taxon>
        <taxon>Ruania</taxon>
    </lineage>
</organism>
<keyword evidence="1" id="KW-0812">Transmembrane</keyword>
<reference evidence="2 3" key="1">
    <citation type="submission" date="2020-10" db="EMBL/GenBank/DDBJ databases">
        <title>Haloactinobacterium sp. RN3S43, a bacterium isolated from saline soil.</title>
        <authorList>
            <person name="Sun J.-Q."/>
        </authorList>
    </citation>
    <scope>NUCLEOTIDE SEQUENCE [LARGE SCALE GENOMIC DNA]</scope>
    <source>
        <strain evidence="2 3">RN3S43</strain>
    </source>
</reference>
<keyword evidence="1" id="KW-1133">Transmembrane helix</keyword>
<evidence type="ECO:0008006" key="4">
    <source>
        <dbReference type="Google" id="ProtNLM"/>
    </source>
</evidence>
<feature type="transmembrane region" description="Helical" evidence="1">
    <location>
        <begin position="55"/>
        <end position="75"/>
    </location>
</feature>
<protein>
    <recommendedName>
        <fullName evidence="4">DUF4157 domain-containing protein</fullName>
    </recommendedName>
</protein>
<dbReference type="AlphaFoldDB" id="A0A7M1SRR6"/>
<keyword evidence="1" id="KW-0472">Membrane</keyword>
<proteinExistence type="predicted"/>
<name>A0A7M1SRR6_9MICO</name>
<keyword evidence="3" id="KW-1185">Reference proteome</keyword>